<gene>
    <name evidence="2" type="ORF">FHE74_03680</name>
</gene>
<accession>A0A5C4U671</accession>
<comment type="caution">
    <text evidence="2">The sequence shown here is derived from an EMBL/GenBank/DDBJ whole genome shotgun (WGS) entry which is preliminary data.</text>
</comment>
<organism evidence="2 3">
    <name type="scientific">Corynebacterium tapiri</name>
    <dbReference type="NCBI Taxonomy" id="1448266"/>
    <lineage>
        <taxon>Bacteria</taxon>
        <taxon>Bacillati</taxon>
        <taxon>Actinomycetota</taxon>
        <taxon>Actinomycetes</taxon>
        <taxon>Mycobacteriales</taxon>
        <taxon>Corynebacteriaceae</taxon>
        <taxon>Corynebacterium</taxon>
    </lineage>
</organism>
<dbReference type="OrthoDB" id="3268477at2"/>
<dbReference type="EMBL" id="VDHJ01000004">
    <property type="protein sequence ID" value="TNL98734.1"/>
    <property type="molecule type" value="Genomic_DNA"/>
</dbReference>
<sequence length="61" mass="6842">MTNQWFFNPSNGEVSQGKEDGITDRMGPYGSREEAENALKIADERTKAADAYDEQDENWGA</sequence>
<protein>
    <recommendedName>
        <fullName evidence="4">SPOR domain-containing protein</fullName>
    </recommendedName>
</protein>
<evidence type="ECO:0000256" key="1">
    <source>
        <dbReference type="SAM" id="MobiDB-lite"/>
    </source>
</evidence>
<keyword evidence="3" id="KW-1185">Reference proteome</keyword>
<feature type="compositionally biased region" description="Polar residues" evidence="1">
    <location>
        <begin position="1"/>
        <end position="14"/>
    </location>
</feature>
<evidence type="ECO:0000313" key="3">
    <source>
        <dbReference type="Proteomes" id="UP000312032"/>
    </source>
</evidence>
<reference evidence="2 3" key="1">
    <citation type="submission" date="2019-06" db="EMBL/GenBank/DDBJ databases">
        <authorList>
            <person name="Li J."/>
        </authorList>
    </citation>
    <scope>NUCLEOTIDE SEQUENCE [LARGE SCALE GENOMIC DNA]</scope>
    <source>
        <strain evidence="2 3">LMG 28165</strain>
    </source>
</reference>
<proteinExistence type="predicted"/>
<evidence type="ECO:0008006" key="4">
    <source>
        <dbReference type="Google" id="ProtNLM"/>
    </source>
</evidence>
<evidence type="ECO:0000313" key="2">
    <source>
        <dbReference type="EMBL" id="TNL98734.1"/>
    </source>
</evidence>
<dbReference type="Proteomes" id="UP000312032">
    <property type="component" value="Unassembled WGS sequence"/>
</dbReference>
<dbReference type="RefSeq" id="WP_139465162.1">
    <property type="nucleotide sequence ID" value="NZ_VDHJ01000004.1"/>
</dbReference>
<dbReference type="AlphaFoldDB" id="A0A5C4U671"/>
<feature type="region of interest" description="Disordered" evidence="1">
    <location>
        <begin position="1"/>
        <end position="35"/>
    </location>
</feature>
<name>A0A5C4U671_9CORY</name>